<organism evidence="1 2">
    <name type="scientific">Aquarana catesbeiana</name>
    <name type="common">American bullfrog</name>
    <name type="synonym">Rana catesbeiana</name>
    <dbReference type="NCBI Taxonomy" id="8400"/>
    <lineage>
        <taxon>Eukaryota</taxon>
        <taxon>Metazoa</taxon>
        <taxon>Chordata</taxon>
        <taxon>Craniata</taxon>
        <taxon>Vertebrata</taxon>
        <taxon>Euteleostomi</taxon>
        <taxon>Amphibia</taxon>
        <taxon>Batrachia</taxon>
        <taxon>Anura</taxon>
        <taxon>Neobatrachia</taxon>
        <taxon>Ranoidea</taxon>
        <taxon>Ranidae</taxon>
        <taxon>Aquarana</taxon>
    </lineage>
</organism>
<name>A0A2G9RDY5_AQUCT</name>
<evidence type="ECO:0000313" key="1">
    <source>
        <dbReference type="EMBL" id="PIO26096.1"/>
    </source>
</evidence>
<sequence length="48" mass="5568">MKIGQDVEFLLRTTVIQGVHSDSDRIGKNRKPVTLFPYYKQEIVGLNY</sequence>
<keyword evidence="2" id="KW-1185">Reference proteome</keyword>
<dbReference type="Proteomes" id="UP000228934">
    <property type="component" value="Unassembled WGS sequence"/>
</dbReference>
<accession>A0A2G9RDY5</accession>
<dbReference type="OrthoDB" id="529194at2759"/>
<reference evidence="2" key="1">
    <citation type="journal article" date="2017" name="Nat. Commun.">
        <title>The North American bullfrog draft genome provides insight into hormonal regulation of long noncoding RNA.</title>
        <authorList>
            <person name="Hammond S.A."/>
            <person name="Warren R.L."/>
            <person name="Vandervalk B.P."/>
            <person name="Kucuk E."/>
            <person name="Khan H."/>
            <person name="Gibb E.A."/>
            <person name="Pandoh P."/>
            <person name="Kirk H."/>
            <person name="Zhao Y."/>
            <person name="Jones M."/>
            <person name="Mungall A.J."/>
            <person name="Coope R."/>
            <person name="Pleasance S."/>
            <person name="Moore R.A."/>
            <person name="Holt R.A."/>
            <person name="Round J.M."/>
            <person name="Ohora S."/>
            <person name="Walle B.V."/>
            <person name="Veldhoen N."/>
            <person name="Helbing C.C."/>
            <person name="Birol I."/>
        </authorList>
    </citation>
    <scope>NUCLEOTIDE SEQUENCE [LARGE SCALE GENOMIC DNA]</scope>
</reference>
<gene>
    <name evidence="1" type="ORF">AB205_0204440</name>
</gene>
<protein>
    <submittedName>
        <fullName evidence="1">Uncharacterized protein</fullName>
    </submittedName>
</protein>
<proteinExistence type="predicted"/>
<dbReference type="AlphaFoldDB" id="A0A2G9RDY5"/>
<dbReference type="EMBL" id="KV945941">
    <property type="protein sequence ID" value="PIO26096.1"/>
    <property type="molecule type" value="Genomic_DNA"/>
</dbReference>
<evidence type="ECO:0000313" key="2">
    <source>
        <dbReference type="Proteomes" id="UP000228934"/>
    </source>
</evidence>